<proteinExistence type="predicted"/>
<feature type="compositionally biased region" description="Polar residues" evidence="1">
    <location>
        <begin position="341"/>
        <end position="351"/>
    </location>
</feature>
<feature type="region of interest" description="Disordered" evidence="1">
    <location>
        <begin position="330"/>
        <end position="357"/>
    </location>
</feature>
<dbReference type="EMBL" id="JAANBB010000615">
    <property type="protein sequence ID" value="KAF7537994.1"/>
    <property type="molecule type" value="Genomic_DNA"/>
</dbReference>
<organism evidence="2 3">
    <name type="scientific">Cylindrodendrum hubeiense</name>
    <dbReference type="NCBI Taxonomy" id="595255"/>
    <lineage>
        <taxon>Eukaryota</taxon>
        <taxon>Fungi</taxon>
        <taxon>Dikarya</taxon>
        <taxon>Ascomycota</taxon>
        <taxon>Pezizomycotina</taxon>
        <taxon>Sordariomycetes</taxon>
        <taxon>Hypocreomycetidae</taxon>
        <taxon>Hypocreales</taxon>
        <taxon>Nectriaceae</taxon>
        <taxon>Cylindrodendrum</taxon>
    </lineage>
</organism>
<keyword evidence="3" id="KW-1185">Reference proteome</keyword>
<name>A0A9P5LAA7_9HYPO</name>
<accession>A0A9P5LAA7</accession>
<sequence>MASDTEPDFQEYDVPKDKLSRPQRHQPEVDERWRPGRSSENVEFNLALQRNQRLRAQESTIEGLGSLQPESVNSPSPQEPNEYLRFPWMRPLDEGDKSSAWRRTRRPIPPDWKPPLAVGASLGEGLSRLEEADRLVAQWEAILRNARETQPYADLSPFARQLEKVTRERDGMVECEENMVPVEDLESTKRERIEGRIGILEKARDRCGSQASKVNIQAAIDAYKDGRILCWDKWTLVYAGHIVDHCPTYESFTVDRSERLDRYFQEYGEGWLWFEAPLAPKGNAQPGHLLGATWAAPSGHKGKFWSGAANGWNITMGFRRVRSFHSRLIQSGGSRPDLGQSEGNLAETRSPQGRILPFTPMHTGLSKKQMKGLQWTVNDDPDGPRCFFLMHLDSGASIPSLHETDLAMLGIDMQTYSAQTEMPMATANGIVDMPLFELRVDGDSGALTADILEERRQRGEDVSEKALAERGKRFAETRLSGMLPFQVCYLACAPGMTPWFGEDRRDVLGADRMPGQRRYEWHKGILSQEAPVDVEITERPRLIVFEHELGSEQKLRDVDVLGRPGASITTLIDGSDVESFLVEPRRL</sequence>
<reference evidence="2" key="1">
    <citation type="submission" date="2020-03" db="EMBL/GenBank/DDBJ databases">
        <title>Draft Genome Sequence of Cylindrodendrum hubeiense.</title>
        <authorList>
            <person name="Buettner E."/>
            <person name="Kellner H."/>
        </authorList>
    </citation>
    <scope>NUCLEOTIDE SEQUENCE</scope>
    <source>
        <strain evidence="2">IHI 201604</strain>
    </source>
</reference>
<feature type="compositionally biased region" description="Acidic residues" evidence="1">
    <location>
        <begin position="1"/>
        <end position="11"/>
    </location>
</feature>
<evidence type="ECO:0000256" key="1">
    <source>
        <dbReference type="SAM" id="MobiDB-lite"/>
    </source>
</evidence>
<feature type="region of interest" description="Disordered" evidence="1">
    <location>
        <begin position="1"/>
        <end position="40"/>
    </location>
</feature>
<feature type="region of interest" description="Disordered" evidence="1">
    <location>
        <begin position="57"/>
        <end position="83"/>
    </location>
</feature>
<evidence type="ECO:0000313" key="3">
    <source>
        <dbReference type="Proteomes" id="UP000722485"/>
    </source>
</evidence>
<protein>
    <submittedName>
        <fullName evidence="2">Uncharacterized protein</fullName>
    </submittedName>
</protein>
<comment type="caution">
    <text evidence="2">The sequence shown here is derived from an EMBL/GenBank/DDBJ whole genome shotgun (WGS) entry which is preliminary data.</text>
</comment>
<dbReference type="AlphaFoldDB" id="A0A9P5LAA7"/>
<dbReference type="OrthoDB" id="5376010at2759"/>
<evidence type="ECO:0000313" key="2">
    <source>
        <dbReference type="EMBL" id="KAF7537994.1"/>
    </source>
</evidence>
<gene>
    <name evidence="2" type="ORF">G7Z17_g12738</name>
</gene>
<feature type="compositionally biased region" description="Basic and acidic residues" evidence="1">
    <location>
        <begin position="13"/>
        <end position="34"/>
    </location>
</feature>
<dbReference type="Proteomes" id="UP000722485">
    <property type="component" value="Unassembled WGS sequence"/>
</dbReference>